<name>A0AAE3JJX5_9SPIR</name>
<evidence type="ECO:0000313" key="2">
    <source>
        <dbReference type="Proteomes" id="UP001198163"/>
    </source>
</evidence>
<dbReference type="EMBL" id="JAINWA010000003">
    <property type="protein sequence ID" value="MCD1655886.1"/>
    <property type="molecule type" value="Genomic_DNA"/>
</dbReference>
<dbReference type="AlphaFoldDB" id="A0AAE3JJX5"/>
<sequence length="73" mass="8225">MPNQTELEEIAGSMPPPILEAATEAKIKERLIACGHCEELREGVLCAQCGCFVRIRSRTEKAYCPHPQGNRWR</sequence>
<dbReference type="InterPro" id="IPR046169">
    <property type="entry name" value="DUF6171"/>
</dbReference>
<comment type="caution">
    <text evidence="1">The sequence shown here is derived from an EMBL/GenBank/DDBJ whole genome shotgun (WGS) entry which is preliminary data.</text>
</comment>
<proteinExistence type="predicted"/>
<reference evidence="1" key="1">
    <citation type="submission" date="2021-08" db="EMBL/GenBank/DDBJ databases">
        <title>Comparative analyses of Brucepasteria parasyntrophica and Teretinema zuelzerae.</title>
        <authorList>
            <person name="Song Y."/>
            <person name="Brune A."/>
        </authorList>
    </citation>
    <scope>NUCLEOTIDE SEQUENCE</scope>
    <source>
        <strain evidence="1">DSM 1903</strain>
    </source>
</reference>
<dbReference type="Proteomes" id="UP001198163">
    <property type="component" value="Unassembled WGS sequence"/>
</dbReference>
<dbReference type="RefSeq" id="WP_230757864.1">
    <property type="nucleotide sequence ID" value="NZ_JAINWA010000003.1"/>
</dbReference>
<accession>A0AAE3JJX5</accession>
<gene>
    <name evidence="1" type="ORF">K7J14_14400</name>
</gene>
<protein>
    <submittedName>
        <fullName evidence="1">DUF6171 family protein</fullName>
    </submittedName>
</protein>
<evidence type="ECO:0000313" key="1">
    <source>
        <dbReference type="EMBL" id="MCD1655886.1"/>
    </source>
</evidence>
<organism evidence="1 2">
    <name type="scientific">Teretinema zuelzerae</name>
    <dbReference type="NCBI Taxonomy" id="156"/>
    <lineage>
        <taxon>Bacteria</taxon>
        <taxon>Pseudomonadati</taxon>
        <taxon>Spirochaetota</taxon>
        <taxon>Spirochaetia</taxon>
        <taxon>Spirochaetales</taxon>
        <taxon>Treponemataceae</taxon>
        <taxon>Teretinema</taxon>
    </lineage>
</organism>
<keyword evidence="2" id="KW-1185">Reference proteome</keyword>
<dbReference type="Pfam" id="PF19668">
    <property type="entry name" value="DUF6171"/>
    <property type="match status" value="1"/>
</dbReference>